<evidence type="ECO:0000313" key="2">
    <source>
        <dbReference type="EMBL" id="KAK7318718.1"/>
    </source>
</evidence>
<reference evidence="2 3" key="1">
    <citation type="submission" date="2024-01" db="EMBL/GenBank/DDBJ databases">
        <title>The genomes of 5 underutilized Papilionoideae crops provide insights into root nodulation and disease resistance.</title>
        <authorList>
            <person name="Yuan L."/>
        </authorList>
    </citation>
    <scope>NUCLEOTIDE SEQUENCE [LARGE SCALE GENOMIC DNA]</scope>
    <source>
        <strain evidence="2">LY-2023</strain>
        <tissue evidence="2">Leaf</tissue>
    </source>
</reference>
<dbReference type="Proteomes" id="UP001359559">
    <property type="component" value="Unassembled WGS sequence"/>
</dbReference>
<keyword evidence="1" id="KW-1133">Transmembrane helix</keyword>
<keyword evidence="1" id="KW-0472">Membrane</keyword>
<feature type="transmembrane region" description="Helical" evidence="1">
    <location>
        <begin position="63"/>
        <end position="83"/>
    </location>
</feature>
<evidence type="ECO:0000256" key="1">
    <source>
        <dbReference type="SAM" id="Phobius"/>
    </source>
</evidence>
<keyword evidence="1" id="KW-0812">Transmembrane</keyword>
<organism evidence="2 3">
    <name type="scientific">Clitoria ternatea</name>
    <name type="common">Butterfly pea</name>
    <dbReference type="NCBI Taxonomy" id="43366"/>
    <lineage>
        <taxon>Eukaryota</taxon>
        <taxon>Viridiplantae</taxon>
        <taxon>Streptophyta</taxon>
        <taxon>Embryophyta</taxon>
        <taxon>Tracheophyta</taxon>
        <taxon>Spermatophyta</taxon>
        <taxon>Magnoliopsida</taxon>
        <taxon>eudicotyledons</taxon>
        <taxon>Gunneridae</taxon>
        <taxon>Pentapetalae</taxon>
        <taxon>rosids</taxon>
        <taxon>fabids</taxon>
        <taxon>Fabales</taxon>
        <taxon>Fabaceae</taxon>
        <taxon>Papilionoideae</taxon>
        <taxon>50 kb inversion clade</taxon>
        <taxon>NPAAA clade</taxon>
        <taxon>indigoferoid/millettioid clade</taxon>
        <taxon>Phaseoleae</taxon>
        <taxon>Clitoria</taxon>
    </lineage>
</organism>
<name>A0AAN9KM60_CLITE</name>
<sequence>MDGTLRHSLCSFSLSLHASTIFKSHTHTHVYHPTILDPLPYSCAIFSLFSTLSSFYSSLRSSAFLSSLILLFFRAFIALSSSMSLRICLGSGA</sequence>
<proteinExistence type="predicted"/>
<feature type="transmembrane region" description="Helical" evidence="1">
    <location>
        <begin position="39"/>
        <end position="56"/>
    </location>
</feature>
<gene>
    <name evidence="2" type="ORF">RJT34_03424</name>
</gene>
<accession>A0AAN9KM60</accession>
<comment type="caution">
    <text evidence="2">The sequence shown here is derived from an EMBL/GenBank/DDBJ whole genome shotgun (WGS) entry which is preliminary data.</text>
</comment>
<dbReference type="AlphaFoldDB" id="A0AAN9KM60"/>
<protein>
    <submittedName>
        <fullName evidence="2">Uncharacterized protein</fullName>
    </submittedName>
</protein>
<dbReference type="EMBL" id="JAYKXN010000001">
    <property type="protein sequence ID" value="KAK7318718.1"/>
    <property type="molecule type" value="Genomic_DNA"/>
</dbReference>
<evidence type="ECO:0000313" key="3">
    <source>
        <dbReference type="Proteomes" id="UP001359559"/>
    </source>
</evidence>
<keyword evidence="3" id="KW-1185">Reference proteome</keyword>